<dbReference type="InterPro" id="IPR038460">
    <property type="entry name" value="AcetylCoA_hyd_C_sf"/>
</dbReference>
<dbReference type="Pfam" id="PF02550">
    <property type="entry name" value="AcetylCoA_hydro"/>
    <property type="match status" value="1"/>
</dbReference>
<evidence type="ECO:0000313" key="6">
    <source>
        <dbReference type="Proteomes" id="UP001501470"/>
    </source>
</evidence>
<evidence type="ECO:0000259" key="4">
    <source>
        <dbReference type="Pfam" id="PF13336"/>
    </source>
</evidence>
<dbReference type="Gene3D" id="3.30.750.70">
    <property type="entry name" value="4-hydroxybutyrate coenzyme like domains"/>
    <property type="match status" value="1"/>
</dbReference>
<comment type="caution">
    <text evidence="5">The sequence shown here is derived from an EMBL/GenBank/DDBJ whole genome shotgun (WGS) entry which is preliminary data.</text>
</comment>
<dbReference type="EMBL" id="BAAAQD010000013">
    <property type="protein sequence ID" value="GAA1535045.1"/>
    <property type="molecule type" value="Genomic_DNA"/>
</dbReference>
<reference evidence="5 6" key="1">
    <citation type="journal article" date="2019" name="Int. J. Syst. Evol. Microbiol.">
        <title>The Global Catalogue of Microorganisms (GCM) 10K type strain sequencing project: providing services to taxonomists for standard genome sequencing and annotation.</title>
        <authorList>
            <consortium name="The Broad Institute Genomics Platform"/>
            <consortium name="The Broad Institute Genome Sequencing Center for Infectious Disease"/>
            <person name="Wu L."/>
            <person name="Ma J."/>
        </authorList>
    </citation>
    <scope>NUCLEOTIDE SEQUENCE [LARGE SCALE GENOMIC DNA]</scope>
    <source>
        <strain evidence="5 6">JCM 15933</strain>
    </source>
</reference>
<protein>
    <submittedName>
        <fullName evidence="5">Acetyl-CoA hydrolase/transferase C-terminal domain-containing protein</fullName>
    </submittedName>
</protein>
<gene>
    <name evidence="5" type="ORF">GCM10009827_061580</name>
</gene>
<dbReference type="RefSeq" id="WP_344505814.1">
    <property type="nucleotide sequence ID" value="NZ_BAAAQD010000013.1"/>
</dbReference>
<name>A0ABN2B7W1_9ACTN</name>
<dbReference type="InterPro" id="IPR026888">
    <property type="entry name" value="AcetylCoA_hyd_C"/>
</dbReference>
<feature type="domain" description="Acetyl-CoA hydrolase/transferase N-terminal" evidence="3">
    <location>
        <begin position="70"/>
        <end position="167"/>
    </location>
</feature>
<dbReference type="Gene3D" id="3.40.1080.10">
    <property type="entry name" value="Glutaconate Coenzyme A-transferase"/>
    <property type="match status" value="1"/>
</dbReference>
<dbReference type="PANTHER" id="PTHR21432:SF20">
    <property type="entry name" value="ACETYL-COA HYDROLASE"/>
    <property type="match status" value="1"/>
</dbReference>
<evidence type="ECO:0000259" key="3">
    <source>
        <dbReference type="Pfam" id="PF02550"/>
    </source>
</evidence>
<dbReference type="SUPFAM" id="SSF100950">
    <property type="entry name" value="NagB/RpiA/CoA transferase-like"/>
    <property type="match status" value="2"/>
</dbReference>
<keyword evidence="2" id="KW-0808">Transferase</keyword>
<dbReference type="Gene3D" id="3.40.1080.20">
    <property type="entry name" value="Acetyl-CoA hydrolase/transferase C-terminal domain"/>
    <property type="match status" value="1"/>
</dbReference>
<keyword evidence="6" id="KW-1185">Reference proteome</keyword>
<dbReference type="InterPro" id="IPR037171">
    <property type="entry name" value="NagB/RpiA_transferase-like"/>
</dbReference>
<comment type="similarity">
    <text evidence="1">Belongs to the acetyl-CoA hydrolase/transferase family.</text>
</comment>
<proteinExistence type="inferred from homology"/>
<dbReference type="PANTHER" id="PTHR21432">
    <property type="entry name" value="ACETYL-COA HYDROLASE-RELATED"/>
    <property type="match status" value="1"/>
</dbReference>
<dbReference type="InterPro" id="IPR046433">
    <property type="entry name" value="ActCoA_hydro"/>
</dbReference>
<dbReference type="GO" id="GO:0016787">
    <property type="term" value="F:hydrolase activity"/>
    <property type="evidence" value="ECO:0007669"/>
    <property type="project" value="UniProtKB-KW"/>
</dbReference>
<sequence>MRTVTEPELARILGALPGIPRIVASGNYAAPRRLLSVADAAVAEFRLFMLNAQHGLPDRDGVVYESAFVGPGMRAHPRLHYFPCRLSLVPHLFRQRLAPDVVLLHTSRPVGGAVSLGVEVNVLPAAIESARARGGIVVAQANPAMPFTHGDALLPLDAVDYLLEVDEPLATHAVVAPDAVSAAIGERVAALVPADATLQLGIGAIPDATLDALLDRRGLRIWSEMFSDGALALEKAGCLDRDTPITASFCFGSAELYDWVDANPRIRMLRTEKTNNPGTIAAHPNLMSVNSALQVDLFAQANATRVGNRTHSGFGGQTDFIVGAMHSPGGHAVIALRSWHPKADVSSVVPLVSGPVTSFQHSYIVTEQGTATIWGRDSVEQAQEIVDHAAHPSIRDELRAAGRTFGLPLH</sequence>
<accession>A0ABN2B7W1</accession>
<evidence type="ECO:0000313" key="5">
    <source>
        <dbReference type="EMBL" id="GAA1535045.1"/>
    </source>
</evidence>
<keyword evidence="5" id="KW-0378">Hydrolase</keyword>
<dbReference type="Pfam" id="PF13336">
    <property type="entry name" value="AcetylCoA_hyd_C"/>
    <property type="match status" value="1"/>
</dbReference>
<dbReference type="Proteomes" id="UP001501470">
    <property type="component" value="Unassembled WGS sequence"/>
</dbReference>
<dbReference type="InterPro" id="IPR003702">
    <property type="entry name" value="ActCoA_hydro_N"/>
</dbReference>
<evidence type="ECO:0000256" key="1">
    <source>
        <dbReference type="ARBA" id="ARBA00009632"/>
    </source>
</evidence>
<evidence type="ECO:0000256" key="2">
    <source>
        <dbReference type="ARBA" id="ARBA00022679"/>
    </source>
</evidence>
<feature type="domain" description="Acetyl-CoA hydrolase/transferase C-terminal" evidence="4">
    <location>
        <begin position="252"/>
        <end position="400"/>
    </location>
</feature>
<organism evidence="5 6">
    <name type="scientific">Dactylosporangium maewongense</name>
    <dbReference type="NCBI Taxonomy" id="634393"/>
    <lineage>
        <taxon>Bacteria</taxon>
        <taxon>Bacillati</taxon>
        <taxon>Actinomycetota</taxon>
        <taxon>Actinomycetes</taxon>
        <taxon>Micromonosporales</taxon>
        <taxon>Micromonosporaceae</taxon>
        <taxon>Dactylosporangium</taxon>
    </lineage>
</organism>